<organism evidence="2 3">
    <name type="scientific">Magallana gigas</name>
    <name type="common">Pacific oyster</name>
    <name type="synonym">Crassostrea gigas</name>
    <dbReference type="NCBI Taxonomy" id="29159"/>
    <lineage>
        <taxon>Eukaryota</taxon>
        <taxon>Metazoa</taxon>
        <taxon>Spiralia</taxon>
        <taxon>Lophotrochozoa</taxon>
        <taxon>Mollusca</taxon>
        <taxon>Bivalvia</taxon>
        <taxon>Autobranchia</taxon>
        <taxon>Pteriomorphia</taxon>
        <taxon>Ostreida</taxon>
        <taxon>Ostreoidea</taxon>
        <taxon>Ostreidae</taxon>
        <taxon>Magallana</taxon>
    </lineage>
</organism>
<feature type="compositionally biased region" description="Polar residues" evidence="1">
    <location>
        <begin position="192"/>
        <end position="207"/>
    </location>
</feature>
<accession>A0A8W8LVU8</accession>
<evidence type="ECO:0000256" key="1">
    <source>
        <dbReference type="SAM" id="MobiDB-lite"/>
    </source>
</evidence>
<dbReference type="Proteomes" id="UP000005408">
    <property type="component" value="Unassembled WGS sequence"/>
</dbReference>
<name>A0A8W8LVU8_MAGGI</name>
<dbReference type="EnsemblMetazoa" id="G29845.1">
    <property type="protein sequence ID" value="G29845.1:cds"/>
    <property type="gene ID" value="G29845"/>
</dbReference>
<reference evidence="2" key="1">
    <citation type="submission" date="2022-08" db="UniProtKB">
        <authorList>
            <consortium name="EnsemblMetazoa"/>
        </authorList>
    </citation>
    <scope>IDENTIFICATION</scope>
    <source>
        <strain evidence="2">05x7-T-G4-1.051#20</strain>
    </source>
</reference>
<feature type="region of interest" description="Disordered" evidence="1">
    <location>
        <begin position="192"/>
        <end position="216"/>
    </location>
</feature>
<proteinExistence type="predicted"/>
<keyword evidence="3" id="KW-1185">Reference proteome</keyword>
<evidence type="ECO:0000313" key="2">
    <source>
        <dbReference type="EnsemblMetazoa" id="G29845.1:cds"/>
    </source>
</evidence>
<dbReference type="AlphaFoldDB" id="A0A8W8LVU8"/>
<sequence>MVGFFCDSYKFSGRGVRLSDEYSVCVTPLYFNDSECAVEKTSIKTYITGVSEHYNGKTVDLGCHYFKFRRRKYGFLDEHSLCVTPLYFNDSDCAIDIDIKTSLSGVTQHKIACIANESVQYCGPKNKTLFIELKKRYGKDTNKVCFKLKITAKKDYDSTGIPYVIYSAQTQQNTRATPSNISSLGVYQMSSCAPSQSDTSPRTTDIQVSDLPPSYE</sequence>
<evidence type="ECO:0000313" key="3">
    <source>
        <dbReference type="Proteomes" id="UP000005408"/>
    </source>
</evidence>
<protein>
    <submittedName>
        <fullName evidence="2">Uncharacterized protein</fullName>
    </submittedName>
</protein>